<dbReference type="RefSeq" id="WP_071108910.1">
    <property type="nucleotide sequence ID" value="NZ_CAWMOE010000006.1"/>
</dbReference>
<accession>A0A1S1XC82</accession>
<dbReference type="OrthoDB" id="9795226at2"/>
<dbReference type="Gene3D" id="2.60.40.1470">
    <property type="entry name" value="ApaG domain"/>
    <property type="match status" value="1"/>
</dbReference>
<evidence type="ECO:0000256" key="1">
    <source>
        <dbReference type="ARBA" id="ARBA00017693"/>
    </source>
</evidence>
<dbReference type="AlphaFoldDB" id="A0A1S1XC82"/>
<dbReference type="PANTHER" id="PTHR14289:SF16">
    <property type="entry name" value="POLYMERASE DELTA-INTERACTING PROTEIN 2"/>
    <property type="match status" value="1"/>
</dbReference>
<reference evidence="5 6" key="1">
    <citation type="submission" date="2017-01" db="EMBL/GenBank/DDBJ databases">
        <title>New insights into the genetic diversity of Chromobacterium isolated from tropical freshwater lake.</title>
        <authorList>
            <person name="Santos A.B."/>
            <person name="Nascimento A.M."/>
            <person name="Da Silva P.C."/>
        </authorList>
    </citation>
    <scope>NUCLEOTIDE SEQUENCE [LARGE SCALE GENOMIC DNA]</scope>
    <source>
        <strain evidence="5 6">56AF</strain>
    </source>
</reference>
<dbReference type="InterPro" id="IPR036767">
    <property type="entry name" value="ApaG_sf"/>
</dbReference>
<evidence type="ECO:0000256" key="2">
    <source>
        <dbReference type="HAMAP-Rule" id="MF_00791"/>
    </source>
</evidence>
<dbReference type="Proteomes" id="UP000239469">
    <property type="component" value="Unassembled WGS sequence"/>
</dbReference>
<dbReference type="SUPFAM" id="SSF110069">
    <property type="entry name" value="ApaG-like"/>
    <property type="match status" value="1"/>
</dbReference>
<dbReference type="PROSITE" id="PS51087">
    <property type="entry name" value="APAG"/>
    <property type="match status" value="1"/>
</dbReference>
<evidence type="ECO:0000313" key="7">
    <source>
        <dbReference type="Proteomes" id="UP001224516"/>
    </source>
</evidence>
<comment type="caution">
    <text evidence="5">The sequence shown here is derived from an EMBL/GenBank/DDBJ whole genome shotgun (WGS) entry which is preliminary data.</text>
</comment>
<dbReference type="Proteomes" id="UP001224516">
    <property type="component" value="Unassembled WGS sequence"/>
</dbReference>
<keyword evidence="7" id="KW-1185">Reference proteome</keyword>
<dbReference type="EMBL" id="MTBD01000025">
    <property type="protein sequence ID" value="PRP70594.1"/>
    <property type="molecule type" value="Genomic_DNA"/>
</dbReference>
<sequence length="126" mass="14173">MAEKVYQVEVEAEPQYIAEQSNMANDIYVFGYRVRIVNTGSEPAQLVSRHWIITDANQQVQEVRGMGVVGEQPHLEPGQAFEYTSATHLKTPYGSMKGSYQMVADDGQRFEADIPEMTLVAPRVLH</sequence>
<evidence type="ECO:0000313" key="5">
    <source>
        <dbReference type="EMBL" id="PRP70594.1"/>
    </source>
</evidence>
<dbReference type="PANTHER" id="PTHR14289">
    <property type="entry name" value="F-BOX ONLY PROTEIN 3"/>
    <property type="match status" value="1"/>
</dbReference>
<dbReference type="InterPro" id="IPR007474">
    <property type="entry name" value="ApaG_domain"/>
</dbReference>
<organism evidence="5 6">
    <name type="scientific">Chromobacterium amazonense</name>
    <dbReference type="NCBI Taxonomy" id="1382803"/>
    <lineage>
        <taxon>Bacteria</taxon>
        <taxon>Pseudomonadati</taxon>
        <taxon>Pseudomonadota</taxon>
        <taxon>Betaproteobacteria</taxon>
        <taxon>Neisseriales</taxon>
        <taxon>Chromobacteriaceae</taxon>
        <taxon>Chromobacterium</taxon>
    </lineage>
</organism>
<dbReference type="Pfam" id="PF04379">
    <property type="entry name" value="DUF525"/>
    <property type="match status" value="1"/>
</dbReference>
<dbReference type="NCBIfam" id="NF003967">
    <property type="entry name" value="PRK05461.1"/>
    <property type="match status" value="1"/>
</dbReference>
<dbReference type="InterPro" id="IPR023065">
    <property type="entry name" value="Uncharacterised_ApaG"/>
</dbReference>
<dbReference type="HAMAP" id="MF_00791">
    <property type="entry name" value="ApaG"/>
    <property type="match status" value="1"/>
</dbReference>
<gene>
    <name evidence="2 4" type="primary">apaG</name>
    <name evidence="5" type="ORF">BUE93_09880</name>
    <name evidence="4" type="ORF">QCL97_002980</name>
</gene>
<name>A0A1S1XC82_9NEIS</name>
<feature type="domain" description="ApaG" evidence="3">
    <location>
        <begin position="2"/>
        <end position="126"/>
    </location>
</feature>
<proteinExistence type="inferred from homology"/>
<evidence type="ECO:0000313" key="4">
    <source>
        <dbReference type="EMBL" id="MEJ8673677.1"/>
    </source>
</evidence>
<evidence type="ECO:0000313" key="6">
    <source>
        <dbReference type="Proteomes" id="UP000239469"/>
    </source>
</evidence>
<protein>
    <recommendedName>
        <fullName evidence="1 2">Protein ApaG</fullName>
    </recommendedName>
</protein>
<reference evidence="4 7" key="2">
    <citation type="submission" date="2023-12" db="EMBL/GenBank/DDBJ databases">
        <title>Evaluation and characterization of a potential secondary metabolite violacein from indigenous Chromobacterium amazonense SAM215.</title>
        <authorList>
            <person name="Tarafdar M.R."/>
            <person name="Abedin S.M."/>
            <person name="Atiqua A."/>
            <person name="Saha A."/>
            <person name="Khan S.N."/>
        </authorList>
    </citation>
    <scope>NUCLEOTIDE SEQUENCE [LARGE SCALE GENOMIC DNA]</scope>
    <source>
        <strain evidence="4 7">SAM215</strain>
    </source>
</reference>
<evidence type="ECO:0000259" key="3">
    <source>
        <dbReference type="PROSITE" id="PS51087"/>
    </source>
</evidence>
<dbReference type="GO" id="GO:0070987">
    <property type="term" value="P:error-free translesion synthesis"/>
    <property type="evidence" value="ECO:0007669"/>
    <property type="project" value="TreeGrafter"/>
</dbReference>
<dbReference type="EMBL" id="JAVFJF020000003">
    <property type="protein sequence ID" value="MEJ8673677.1"/>
    <property type="molecule type" value="Genomic_DNA"/>
</dbReference>